<feature type="DNA-binding region" description="OmpR/PhoB-type" evidence="7">
    <location>
        <begin position="143"/>
        <end position="248"/>
    </location>
</feature>
<evidence type="ECO:0000313" key="10">
    <source>
        <dbReference type="EMBL" id="QEX17064.1"/>
    </source>
</evidence>
<accession>A0A5J6MHW1</accession>
<keyword evidence="1 6" id="KW-0597">Phosphoprotein</keyword>
<dbReference type="GO" id="GO:0005829">
    <property type="term" value="C:cytosol"/>
    <property type="evidence" value="ECO:0007669"/>
    <property type="project" value="TreeGrafter"/>
</dbReference>
<dbReference type="Proteomes" id="UP000326202">
    <property type="component" value="Chromosome"/>
</dbReference>
<dbReference type="SMART" id="SM00448">
    <property type="entry name" value="REC"/>
    <property type="match status" value="1"/>
</dbReference>
<evidence type="ECO:0000259" key="9">
    <source>
        <dbReference type="PROSITE" id="PS51755"/>
    </source>
</evidence>
<feature type="domain" description="OmpR/PhoB-type" evidence="9">
    <location>
        <begin position="143"/>
        <end position="248"/>
    </location>
</feature>
<keyword evidence="3" id="KW-0805">Transcription regulation</keyword>
<evidence type="ECO:0000256" key="3">
    <source>
        <dbReference type="ARBA" id="ARBA00023015"/>
    </source>
</evidence>
<dbReference type="AlphaFoldDB" id="A0A5J6MHW1"/>
<evidence type="ECO:0000256" key="6">
    <source>
        <dbReference type="PROSITE-ProRule" id="PRU00169"/>
    </source>
</evidence>
<dbReference type="PANTHER" id="PTHR48111:SF1">
    <property type="entry name" value="TWO-COMPONENT RESPONSE REGULATOR ORR33"/>
    <property type="match status" value="1"/>
</dbReference>
<dbReference type="SMART" id="SM00862">
    <property type="entry name" value="Trans_reg_C"/>
    <property type="match status" value="1"/>
</dbReference>
<sequence>MPEGSDLKLRGRVAVVDDDAMFRESLGLNLGESGFEVMEFNGGRPFLDWLGAGNGVDAILLDWRMPGMDGLAVLRSLRERGVRVPVIFLTALSDDIYEEAALRFGAVDFIEKSRSLAIILQRLRLITDGAKPNATGAAAPGAGPTLKRGKLELKTDIARAFYDNKPVDLTVTEFNIVCALAAAIDADVSYRQIYDLARGADFVAGQGEEGYRVNVRSFIKRIRQKFRTVHPEFNGIANYPGFGYRWVDPE</sequence>
<dbReference type="InterPro" id="IPR011006">
    <property type="entry name" value="CheY-like_superfamily"/>
</dbReference>
<dbReference type="InterPro" id="IPR016032">
    <property type="entry name" value="Sig_transdc_resp-reg_C-effctor"/>
</dbReference>
<dbReference type="Pfam" id="PF00072">
    <property type="entry name" value="Response_reg"/>
    <property type="match status" value="1"/>
</dbReference>
<dbReference type="KEGG" id="htq:FRZ44_23600"/>
<dbReference type="InterPro" id="IPR039420">
    <property type="entry name" value="WalR-like"/>
</dbReference>
<dbReference type="Gene3D" id="1.10.10.10">
    <property type="entry name" value="Winged helix-like DNA-binding domain superfamily/Winged helix DNA-binding domain"/>
    <property type="match status" value="1"/>
</dbReference>
<dbReference type="InterPro" id="IPR001789">
    <property type="entry name" value="Sig_transdc_resp-reg_receiver"/>
</dbReference>
<keyword evidence="4 7" id="KW-0238">DNA-binding</keyword>
<protein>
    <submittedName>
        <fullName evidence="10">DNA-binding response regulator</fullName>
    </submittedName>
</protein>
<evidence type="ECO:0000256" key="2">
    <source>
        <dbReference type="ARBA" id="ARBA00023012"/>
    </source>
</evidence>
<organism evidence="10 11">
    <name type="scientific">Hypericibacter terrae</name>
    <dbReference type="NCBI Taxonomy" id="2602015"/>
    <lineage>
        <taxon>Bacteria</taxon>
        <taxon>Pseudomonadati</taxon>
        <taxon>Pseudomonadota</taxon>
        <taxon>Alphaproteobacteria</taxon>
        <taxon>Rhodospirillales</taxon>
        <taxon>Dongiaceae</taxon>
        <taxon>Hypericibacter</taxon>
    </lineage>
</organism>
<keyword evidence="5" id="KW-0804">Transcription</keyword>
<evidence type="ECO:0000256" key="7">
    <source>
        <dbReference type="PROSITE-ProRule" id="PRU01091"/>
    </source>
</evidence>
<evidence type="ECO:0000256" key="1">
    <source>
        <dbReference type="ARBA" id="ARBA00022553"/>
    </source>
</evidence>
<reference evidence="10 11" key="1">
    <citation type="submission" date="2019-08" db="EMBL/GenBank/DDBJ databases">
        <title>Hyperibacter terrae gen. nov., sp. nov. and Hyperibacter viscosus sp. nov., two new members in the family Rhodospirillaceae isolated from the rhizosphere of Hypericum perforatum.</title>
        <authorList>
            <person name="Noviana Z."/>
        </authorList>
    </citation>
    <scope>NUCLEOTIDE SEQUENCE [LARGE SCALE GENOMIC DNA]</scope>
    <source>
        <strain evidence="10 11">R5913</strain>
    </source>
</reference>
<dbReference type="RefSeq" id="WP_225308655.1">
    <property type="nucleotide sequence ID" value="NZ_CP042906.1"/>
</dbReference>
<dbReference type="SUPFAM" id="SSF46894">
    <property type="entry name" value="C-terminal effector domain of the bipartite response regulators"/>
    <property type="match status" value="1"/>
</dbReference>
<evidence type="ECO:0000256" key="4">
    <source>
        <dbReference type="ARBA" id="ARBA00023125"/>
    </source>
</evidence>
<proteinExistence type="predicted"/>
<dbReference type="CDD" id="cd17574">
    <property type="entry name" value="REC_OmpR"/>
    <property type="match status" value="1"/>
</dbReference>
<evidence type="ECO:0000313" key="11">
    <source>
        <dbReference type="Proteomes" id="UP000326202"/>
    </source>
</evidence>
<dbReference type="PANTHER" id="PTHR48111">
    <property type="entry name" value="REGULATOR OF RPOS"/>
    <property type="match status" value="1"/>
</dbReference>
<dbReference type="Pfam" id="PF00486">
    <property type="entry name" value="Trans_reg_C"/>
    <property type="match status" value="1"/>
</dbReference>
<dbReference type="InterPro" id="IPR036388">
    <property type="entry name" value="WH-like_DNA-bd_sf"/>
</dbReference>
<dbReference type="Gene3D" id="3.40.50.2300">
    <property type="match status" value="1"/>
</dbReference>
<evidence type="ECO:0000259" key="8">
    <source>
        <dbReference type="PROSITE" id="PS50110"/>
    </source>
</evidence>
<dbReference type="SUPFAM" id="SSF52172">
    <property type="entry name" value="CheY-like"/>
    <property type="match status" value="1"/>
</dbReference>
<dbReference type="GO" id="GO:0000976">
    <property type="term" value="F:transcription cis-regulatory region binding"/>
    <property type="evidence" value="ECO:0007669"/>
    <property type="project" value="TreeGrafter"/>
</dbReference>
<keyword evidence="11" id="KW-1185">Reference proteome</keyword>
<feature type="modified residue" description="4-aspartylphosphate" evidence="6">
    <location>
        <position position="62"/>
    </location>
</feature>
<dbReference type="PROSITE" id="PS51755">
    <property type="entry name" value="OMPR_PHOB"/>
    <property type="match status" value="1"/>
</dbReference>
<dbReference type="PROSITE" id="PS50110">
    <property type="entry name" value="RESPONSE_REGULATORY"/>
    <property type="match status" value="1"/>
</dbReference>
<feature type="domain" description="Response regulatory" evidence="8">
    <location>
        <begin position="12"/>
        <end position="127"/>
    </location>
</feature>
<gene>
    <name evidence="10" type="ORF">FRZ44_23600</name>
</gene>
<evidence type="ECO:0000256" key="5">
    <source>
        <dbReference type="ARBA" id="ARBA00023163"/>
    </source>
</evidence>
<name>A0A5J6MHW1_9PROT</name>
<dbReference type="GO" id="GO:0006355">
    <property type="term" value="P:regulation of DNA-templated transcription"/>
    <property type="evidence" value="ECO:0007669"/>
    <property type="project" value="InterPro"/>
</dbReference>
<dbReference type="EMBL" id="CP042906">
    <property type="protein sequence ID" value="QEX17064.1"/>
    <property type="molecule type" value="Genomic_DNA"/>
</dbReference>
<dbReference type="GO" id="GO:0000156">
    <property type="term" value="F:phosphorelay response regulator activity"/>
    <property type="evidence" value="ECO:0007669"/>
    <property type="project" value="TreeGrafter"/>
</dbReference>
<dbReference type="InterPro" id="IPR001867">
    <property type="entry name" value="OmpR/PhoB-type_DNA-bd"/>
</dbReference>
<dbReference type="GO" id="GO:0032993">
    <property type="term" value="C:protein-DNA complex"/>
    <property type="evidence" value="ECO:0007669"/>
    <property type="project" value="TreeGrafter"/>
</dbReference>
<keyword evidence="2" id="KW-0902">Two-component regulatory system</keyword>